<comment type="caution">
    <text evidence="2">The sequence shown here is derived from an EMBL/GenBank/DDBJ whole genome shotgun (WGS) entry which is preliminary data.</text>
</comment>
<evidence type="ECO:0000259" key="1">
    <source>
        <dbReference type="Pfam" id="PF20231"/>
    </source>
</evidence>
<sequence>MRTEKEPLVEFNKKHPKPKMDTAEWNNIIHQFYNKYCTGEARAQAYERSCIDPPETAPKASPQLSNFLIRLQEFSTVVEANRAMKAGDIGRLMNVWKMWLVMSQGLKGLNNYSSYLPRAVLLLNEVLPPDLAKLFRHSLLFSPSGRDNHFVAKDFYLEIQNYWLKYVYNRSGQGTQIERLKELYSLNIHLVRF</sequence>
<dbReference type="Proteomes" id="UP000235392">
    <property type="component" value="Unassembled WGS sequence"/>
</dbReference>
<reference evidence="2 3" key="1">
    <citation type="submission" date="2017-11" db="EMBL/GenBank/DDBJ databases">
        <title>De novo assembly and phasing of dikaryotic genomes from two isolates of Puccinia coronata f. sp. avenae, the causal agent of oat crown rust.</title>
        <authorList>
            <person name="Miller M.E."/>
            <person name="Zhang Y."/>
            <person name="Omidvar V."/>
            <person name="Sperschneider J."/>
            <person name="Schwessinger B."/>
            <person name="Raley C."/>
            <person name="Palmer J.M."/>
            <person name="Garnica D."/>
            <person name="Upadhyaya N."/>
            <person name="Rathjen J."/>
            <person name="Taylor J.M."/>
            <person name="Park R.F."/>
            <person name="Dodds P.N."/>
            <person name="Hirsch C.D."/>
            <person name="Kianian S.F."/>
            <person name="Figueroa M."/>
        </authorList>
    </citation>
    <scope>NUCLEOTIDE SEQUENCE [LARGE SCALE GENOMIC DNA]</scope>
    <source>
        <strain evidence="2">12SD80</strain>
    </source>
</reference>
<dbReference type="InterPro" id="IPR046496">
    <property type="entry name" value="DUF6589"/>
</dbReference>
<gene>
    <name evidence="2" type="ORF">PCASD_06026</name>
</gene>
<feature type="domain" description="DUF6589" evidence="1">
    <location>
        <begin position="8"/>
        <end position="192"/>
    </location>
</feature>
<dbReference type="Pfam" id="PF20231">
    <property type="entry name" value="DUF6589"/>
    <property type="match status" value="1"/>
</dbReference>
<accession>A0A2N5V9X2</accession>
<proteinExistence type="predicted"/>
<dbReference type="EMBL" id="PGCI01000036">
    <property type="protein sequence ID" value="PLW46799.1"/>
    <property type="molecule type" value="Genomic_DNA"/>
</dbReference>
<organism evidence="2 3">
    <name type="scientific">Puccinia coronata f. sp. avenae</name>
    <dbReference type="NCBI Taxonomy" id="200324"/>
    <lineage>
        <taxon>Eukaryota</taxon>
        <taxon>Fungi</taxon>
        <taxon>Dikarya</taxon>
        <taxon>Basidiomycota</taxon>
        <taxon>Pucciniomycotina</taxon>
        <taxon>Pucciniomycetes</taxon>
        <taxon>Pucciniales</taxon>
        <taxon>Pucciniaceae</taxon>
        <taxon>Puccinia</taxon>
    </lineage>
</organism>
<protein>
    <recommendedName>
        <fullName evidence="1">DUF6589 domain-containing protein</fullName>
    </recommendedName>
</protein>
<name>A0A2N5V9X2_9BASI</name>
<evidence type="ECO:0000313" key="2">
    <source>
        <dbReference type="EMBL" id="PLW46799.1"/>
    </source>
</evidence>
<evidence type="ECO:0000313" key="3">
    <source>
        <dbReference type="Proteomes" id="UP000235392"/>
    </source>
</evidence>
<dbReference type="AlphaFoldDB" id="A0A2N5V9X2"/>